<protein>
    <recommendedName>
        <fullName evidence="1">Carrier domain-containing protein</fullName>
    </recommendedName>
</protein>
<dbReference type="InterPro" id="IPR036736">
    <property type="entry name" value="ACP-like_sf"/>
</dbReference>
<dbReference type="SUPFAM" id="SSF47336">
    <property type="entry name" value="ACP-like"/>
    <property type="match status" value="1"/>
</dbReference>
<keyword evidence="3" id="KW-1185">Reference proteome</keyword>
<sequence>MTALSVEFSLKHKVSGLISEKFGLDEAELLSGATFDELDIDSLILVELSLILRKEMGIVLVEGELKSSFTLDEAVAVISAKADQA</sequence>
<accession>A0A437PYQ8</accession>
<feature type="domain" description="Carrier" evidence="1">
    <location>
        <begin position="5"/>
        <end position="82"/>
    </location>
</feature>
<gene>
    <name evidence="2" type="ORF">EOT10_09500</name>
</gene>
<dbReference type="PROSITE" id="PS50075">
    <property type="entry name" value="CARRIER"/>
    <property type="match status" value="1"/>
</dbReference>
<evidence type="ECO:0000259" key="1">
    <source>
        <dbReference type="PROSITE" id="PS50075"/>
    </source>
</evidence>
<comment type="caution">
    <text evidence="2">The sequence shown here is derived from an EMBL/GenBank/DDBJ whole genome shotgun (WGS) entry which is preliminary data.</text>
</comment>
<evidence type="ECO:0000313" key="3">
    <source>
        <dbReference type="Proteomes" id="UP000283128"/>
    </source>
</evidence>
<reference evidence="2 3" key="1">
    <citation type="submission" date="2019-01" db="EMBL/GenBank/DDBJ databases">
        <title>Genome sequences of Streptomyces and Rhizobium isolates collected from root and soil.</title>
        <authorList>
            <person name="Chhettri S."/>
            <person name="Sevigny J.L."/>
            <person name="Sen A."/>
            <person name="Ennis N."/>
            <person name="Tisa L."/>
        </authorList>
    </citation>
    <scope>NUCLEOTIDE SEQUENCE [LARGE SCALE GENOMIC DNA]</scope>
    <source>
        <strain evidence="2 3">San01</strain>
    </source>
</reference>
<proteinExistence type="predicted"/>
<evidence type="ECO:0000313" key="2">
    <source>
        <dbReference type="EMBL" id="RVU27389.1"/>
    </source>
</evidence>
<dbReference type="Gene3D" id="1.10.1200.10">
    <property type="entry name" value="ACP-like"/>
    <property type="match status" value="1"/>
</dbReference>
<dbReference type="OrthoDB" id="3192863at2"/>
<dbReference type="Proteomes" id="UP000283128">
    <property type="component" value="Unassembled WGS sequence"/>
</dbReference>
<dbReference type="Pfam" id="PF00550">
    <property type="entry name" value="PP-binding"/>
    <property type="match status" value="1"/>
</dbReference>
<dbReference type="AlphaFoldDB" id="A0A437PYQ8"/>
<organism evidence="2 3">
    <name type="scientific">Streptomyces antnestii</name>
    <dbReference type="NCBI Taxonomy" id="2494256"/>
    <lineage>
        <taxon>Bacteria</taxon>
        <taxon>Bacillati</taxon>
        <taxon>Actinomycetota</taxon>
        <taxon>Actinomycetes</taxon>
        <taxon>Kitasatosporales</taxon>
        <taxon>Streptomycetaceae</taxon>
        <taxon>Streptomyces</taxon>
    </lineage>
</organism>
<dbReference type="EMBL" id="RZYA01000003">
    <property type="protein sequence ID" value="RVU27389.1"/>
    <property type="molecule type" value="Genomic_DNA"/>
</dbReference>
<dbReference type="InterPro" id="IPR009081">
    <property type="entry name" value="PP-bd_ACP"/>
</dbReference>
<dbReference type="RefSeq" id="WP_127827647.1">
    <property type="nucleotide sequence ID" value="NZ_RZYA01000003.1"/>
</dbReference>
<name>A0A437PYQ8_9ACTN</name>